<accession>A0AAN8EFF9</accession>
<reference evidence="1 2" key="1">
    <citation type="submission" date="2022-12" db="EMBL/GenBank/DDBJ databases">
        <title>Genomic features and morphological characterization of a novel Knufia sp. strain isolated from spacecraft assembly facility.</title>
        <authorList>
            <person name="Teixeira M."/>
            <person name="Chander A.M."/>
            <person name="Stajich J.E."/>
            <person name="Venkateswaran K."/>
        </authorList>
    </citation>
    <scope>NUCLEOTIDE SEQUENCE [LARGE SCALE GENOMIC DNA]</scope>
    <source>
        <strain evidence="1 2">FJI-L2-BK-P2</strain>
    </source>
</reference>
<evidence type="ECO:0000313" key="2">
    <source>
        <dbReference type="Proteomes" id="UP001316803"/>
    </source>
</evidence>
<organism evidence="1 2">
    <name type="scientific">Knufia fluminis</name>
    <dbReference type="NCBI Taxonomy" id="191047"/>
    <lineage>
        <taxon>Eukaryota</taxon>
        <taxon>Fungi</taxon>
        <taxon>Dikarya</taxon>
        <taxon>Ascomycota</taxon>
        <taxon>Pezizomycotina</taxon>
        <taxon>Eurotiomycetes</taxon>
        <taxon>Chaetothyriomycetidae</taxon>
        <taxon>Chaetothyriales</taxon>
        <taxon>Trichomeriaceae</taxon>
        <taxon>Knufia</taxon>
    </lineage>
</organism>
<dbReference type="Proteomes" id="UP001316803">
    <property type="component" value="Unassembled WGS sequence"/>
</dbReference>
<sequence>MSIVNVSAFELVKLADVFLEACKAVQTDGAQANYQKVIRDNKRLVIALRGAKGLPQPAKGATTLTEDDFDLNSIIEDLEQQQRELEEAYGASLGRTKTHNRRQKVTRTLGSLRWAFKGSKRHKEASALNQNAVQAAVLITVRAFSDRLRESLSQQGELIKDVATRVVDTQDRLALEVGTRMQRLQHDLTLQGTAMQDTMHELMAMVARQARSPSISSFVGTLFSIRVLEFENTTPSLLSSMTPDISKYQLRHVVRTALVFLVIVEPTVLVAGVQAYVERSAMSDNGVVLVLTNADMTKTSIRWFRDNEDAEDHLQRTIKHHSGLRHSPSLDEYCQRSGITKYDDSVQVALKLKLPNVTLIRGLLEIEWGRDLSQVVPVPDKKSGHGYWVEDLVDPLDYVPSCFEEGNSLLWHLAPSATVAIRTICQLHEILTATSSAQRFRLRRQLWHYLCAAYERRTYTRKWGTSEAEWDKLDATPMTREANQRYLFFLVNGIVPRPCDKQFGICLPLKPDPIDDPQVLLPPIMQFPRSSWRWPLDSLESSKNEIRDMAMVGHKHRHRLQLRQRRLLSGRDGHKRNTMEDLELEGISTEHSRSKPSYLLTTRPRRRYSSVLTANEMGWFFETRAPVWRMVAVFGMWRKTLHSRACDRSGKVRRNDARYLF</sequence>
<evidence type="ECO:0000313" key="1">
    <source>
        <dbReference type="EMBL" id="KAK5952885.1"/>
    </source>
</evidence>
<keyword evidence="2" id="KW-1185">Reference proteome</keyword>
<protein>
    <submittedName>
        <fullName evidence="1">Uncharacterized protein</fullName>
    </submittedName>
</protein>
<proteinExistence type="predicted"/>
<dbReference type="AlphaFoldDB" id="A0AAN8EFF9"/>
<dbReference type="EMBL" id="JAKLMC020000013">
    <property type="protein sequence ID" value="KAK5952885.1"/>
    <property type="molecule type" value="Genomic_DNA"/>
</dbReference>
<name>A0AAN8EFF9_9EURO</name>
<comment type="caution">
    <text evidence="1">The sequence shown here is derived from an EMBL/GenBank/DDBJ whole genome shotgun (WGS) entry which is preliminary data.</text>
</comment>
<gene>
    <name evidence="1" type="ORF">OHC33_006006</name>
</gene>